<comment type="catalytic activity">
    <reaction evidence="1">
        <text>ATP + protein L-histidine = ADP + protein N-phospho-L-histidine.</text>
        <dbReference type="EC" id="2.7.13.3"/>
    </reaction>
</comment>
<comment type="subcellular location">
    <subcellularLocation>
        <location evidence="2">Membrane</location>
    </subcellularLocation>
</comment>
<feature type="compositionally biased region" description="Basic and acidic residues" evidence="10">
    <location>
        <begin position="646"/>
        <end position="671"/>
    </location>
</feature>
<evidence type="ECO:0000256" key="4">
    <source>
        <dbReference type="ARBA" id="ARBA00022553"/>
    </source>
</evidence>
<evidence type="ECO:0000259" key="11">
    <source>
        <dbReference type="PROSITE" id="PS50109"/>
    </source>
</evidence>
<dbReference type="InterPro" id="IPR013587">
    <property type="entry name" value="Nitrate/nitrite_sensing"/>
</dbReference>
<dbReference type="PANTHER" id="PTHR45436">
    <property type="entry name" value="SENSOR HISTIDINE KINASE YKOH"/>
    <property type="match status" value="1"/>
</dbReference>
<dbReference type="InterPro" id="IPR010910">
    <property type="entry name" value="Nitrate/nitrite_sensing_bac"/>
</dbReference>
<organism evidence="14 15">
    <name type="scientific">Plantactinospora soyae</name>
    <dbReference type="NCBI Taxonomy" id="1544732"/>
    <lineage>
        <taxon>Bacteria</taxon>
        <taxon>Bacillati</taxon>
        <taxon>Actinomycetota</taxon>
        <taxon>Actinomycetes</taxon>
        <taxon>Micromonosporales</taxon>
        <taxon>Micromonosporaceae</taxon>
        <taxon>Plantactinospora</taxon>
    </lineage>
</organism>
<dbReference type="InterPro" id="IPR036890">
    <property type="entry name" value="HATPase_C_sf"/>
</dbReference>
<keyword evidence="8" id="KW-0472">Membrane</keyword>
<accession>A0A927M4K1</accession>
<feature type="region of interest" description="Disordered" evidence="10">
    <location>
        <begin position="623"/>
        <end position="831"/>
    </location>
</feature>
<evidence type="ECO:0000256" key="2">
    <source>
        <dbReference type="ARBA" id="ARBA00004370"/>
    </source>
</evidence>
<evidence type="ECO:0000256" key="5">
    <source>
        <dbReference type="ARBA" id="ARBA00022679"/>
    </source>
</evidence>
<name>A0A927M4K1_9ACTN</name>
<dbReference type="InterPro" id="IPR050428">
    <property type="entry name" value="TCS_sensor_his_kinase"/>
</dbReference>
<feature type="compositionally biased region" description="Basic and acidic residues" evidence="10">
    <location>
        <begin position="810"/>
        <end position="822"/>
    </location>
</feature>
<dbReference type="InterPro" id="IPR003594">
    <property type="entry name" value="HATPase_dom"/>
</dbReference>
<dbReference type="PANTHER" id="PTHR45436:SF5">
    <property type="entry name" value="SENSOR HISTIDINE KINASE TRCS"/>
    <property type="match status" value="1"/>
</dbReference>
<dbReference type="GO" id="GO:0005886">
    <property type="term" value="C:plasma membrane"/>
    <property type="evidence" value="ECO:0007669"/>
    <property type="project" value="TreeGrafter"/>
</dbReference>
<feature type="domain" description="HAMP" evidence="12">
    <location>
        <begin position="327"/>
        <end position="396"/>
    </location>
</feature>
<keyword evidence="7 14" id="KW-0418">Kinase</keyword>
<dbReference type="AlphaFoldDB" id="A0A927M4K1"/>
<feature type="compositionally biased region" description="Pro residues" evidence="10">
    <location>
        <begin position="712"/>
        <end position="731"/>
    </location>
</feature>
<dbReference type="InterPro" id="IPR005467">
    <property type="entry name" value="His_kinase_dom"/>
</dbReference>
<feature type="compositionally biased region" description="Basic and acidic residues" evidence="10">
    <location>
        <begin position="774"/>
        <end position="797"/>
    </location>
</feature>
<dbReference type="SMART" id="SM00304">
    <property type="entry name" value="HAMP"/>
    <property type="match status" value="1"/>
</dbReference>
<dbReference type="Pfam" id="PF02518">
    <property type="entry name" value="HATPase_c"/>
    <property type="match status" value="1"/>
</dbReference>
<keyword evidence="4" id="KW-0597">Phosphoprotein</keyword>
<dbReference type="PROSITE" id="PS50906">
    <property type="entry name" value="NIT"/>
    <property type="match status" value="1"/>
</dbReference>
<dbReference type="InterPro" id="IPR003660">
    <property type="entry name" value="HAMP_dom"/>
</dbReference>
<evidence type="ECO:0000256" key="3">
    <source>
        <dbReference type="ARBA" id="ARBA00012438"/>
    </source>
</evidence>
<dbReference type="CDD" id="cd06225">
    <property type="entry name" value="HAMP"/>
    <property type="match status" value="1"/>
</dbReference>
<proteinExistence type="predicted"/>
<sequence length="831" mass="89758">MGFRSSSLRTKVVALLATLTALWAFGAWITLRDGFNLLWVQTLESQIYAPTETLVQNLQVERRLSLAHLGSPTAPSRTTLDSVRQQAQADAQAFGKATRGRWARIAGSDELERRIAQTLTALDGLATVREQVDARRIDRPAAAEAFTESIRQIFRIYDVLGALDRGPIDRYASTLISLNLVRELIAQEDALLAGAFAAGRLGPSDHAQFVQLVGARRLIAASAAADLPEADRISYDQAVQQGANSRLLTVEDQLVLGARPGGRPPVSAEDWRRVADPASEELFRIAFRGGEAVLDEAIPVAIWTLVRLLVAVGLGLIAVIISVNTARAMVRQLERLRQAALTLANVRLPDLIDRLGRGERVDIESEAPPLAAGRDEIGQVAQAFNAAQETALRTAVKQAELRRSVRDIFLSLARRTQALLHRQLTLLDTLERRQSDPKELEDLFRVDHLATRMRRNAENLIVLSGSTAGRAWRRNVPMVDVLRGAAAEVEDYTRVTVLPVGPVDLAGRAVGDVIHLLAELIENGLSFSPPHTGVQVSGQLVANGYAVEIEDRGLGMSPEDRANANDRIASEPEFTLSATAQLGLFVVSRLARRHSVRVQLKESPYGGTTAVVLIPLDLVTDRSLDDDEPSGGSTGQQLAISTVGGEARRPSGPDDPDGHLPRRGRIPEPRHGLPSVPFAEPLTRPGPPPAERNRGAIPAPRLGSTTGWAPPEVEPTPTPPPTPPEAGPRPPTGEKSRPTADGPARPTTASGRAQLTPSGLPVRVRQANLAPSLRDADPRTEPEPVGEEAPRSPEQIRRLMSSYQSGTRRGRSDAARQPEERTAPPPDTAGT</sequence>
<dbReference type="Proteomes" id="UP000649753">
    <property type="component" value="Unassembled WGS sequence"/>
</dbReference>
<protein>
    <recommendedName>
        <fullName evidence="3">histidine kinase</fullName>
        <ecNumber evidence="3">2.7.13.3</ecNumber>
    </recommendedName>
</protein>
<evidence type="ECO:0000256" key="7">
    <source>
        <dbReference type="ARBA" id="ARBA00022777"/>
    </source>
</evidence>
<keyword evidence="6" id="KW-0812">Transmembrane</keyword>
<dbReference type="Gene3D" id="3.30.565.10">
    <property type="entry name" value="Histidine kinase-like ATPase, C-terminal domain"/>
    <property type="match status" value="1"/>
</dbReference>
<dbReference type="PROSITE" id="PS50885">
    <property type="entry name" value="HAMP"/>
    <property type="match status" value="1"/>
</dbReference>
<dbReference type="EC" id="2.7.13.3" evidence="3"/>
<feature type="compositionally biased region" description="Polar residues" evidence="10">
    <location>
        <begin position="747"/>
        <end position="757"/>
    </location>
</feature>
<dbReference type="SUPFAM" id="SSF55874">
    <property type="entry name" value="ATPase domain of HSP90 chaperone/DNA topoisomerase II/histidine kinase"/>
    <property type="match status" value="1"/>
</dbReference>
<dbReference type="Pfam" id="PF08376">
    <property type="entry name" value="NIT"/>
    <property type="match status" value="1"/>
</dbReference>
<evidence type="ECO:0000259" key="13">
    <source>
        <dbReference type="PROSITE" id="PS50906"/>
    </source>
</evidence>
<gene>
    <name evidence="14" type="ORF">H4W31_003232</name>
</gene>
<comment type="caution">
    <text evidence="14">The sequence shown here is derived from an EMBL/GenBank/DDBJ whole genome shotgun (WGS) entry which is preliminary data.</text>
</comment>
<dbReference type="PROSITE" id="PS50109">
    <property type="entry name" value="HIS_KIN"/>
    <property type="match status" value="1"/>
</dbReference>
<evidence type="ECO:0000256" key="8">
    <source>
        <dbReference type="ARBA" id="ARBA00022989"/>
    </source>
</evidence>
<feature type="domain" description="NIT" evidence="13">
    <location>
        <begin position="49"/>
        <end position="300"/>
    </location>
</feature>
<reference evidence="14" key="1">
    <citation type="submission" date="2020-10" db="EMBL/GenBank/DDBJ databases">
        <title>Sequencing the genomes of 1000 actinobacteria strains.</title>
        <authorList>
            <person name="Klenk H.-P."/>
        </authorList>
    </citation>
    <scope>NUCLEOTIDE SEQUENCE</scope>
    <source>
        <strain evidence="14">DSM 46832</strain>
    </source>
</reference>
<dbReference type="EMBL" id="JADBEB010000001">
    <property type="protein sequence ID" value="MBE1487594.1"/>
    <property type="molecule type" value="Genomic_DNA"/>
</dbReference>
<evidence type="ECO:0000313" key="14">
    <source>
        <dbReference type="EMBL" id="MBE1487594.1"/>
    </source>
</evidence>
<evidence type="ECO:0000256" key="1">
    <source>
        <dbReference type="ARBA" id="ARBA00000085"/>
    </source>
</evidence>
<dbReference type="SMART" id="SM00387">
    <property type="entry name" value="HATPase_c"/>
    <property type="match status" value="1"/>
</dbReference>
<keyword evidence="8" id="KW-1133">Transmembrane helix</keyword>
<evidence type="ECO:0000313" key="15">
    <source>
        <dbReference type="Proteomes" id="UP000649753"/>
    </source>
</evidence>
<evidence type="ECO:0000256" key="6">
    <source>
        <dbReference type="ARBA" id="ARBA00022692"/>
    </source>
</evidence>
<keyword evidence="5" id="KW-0808">Transferase</keyword>
<dbReference type="GO" id="GO:0004673">
    <property type="term" value="F:protein histidine kinase activity"/>
    <property type="evidence" value="ECO:0007669"/>
    <property type="project" value="UniProtKB-EC"/>
</dbReference>
<dbReference type="RefSeq" id="WP_192767411.1">
    <property type="nucleotide sequence ID" value="NZ_JADBEB010000001.1"/>
</dbReference>
<keyword evidence="9" id="KW-0902">Two-component regulatory system</keyword>
<evidence type="ECO:0000256" key="10">
    <source>
        <dbReference type="SAM" id="MobiDB-lite"/>
    </source>
</evidence>
<keyword evidence="15" id="KW-1185">Reference proteome</keyword>
<dbReference type="Pfam" id="PF00672">
    <property type="entry name" value="HAMP"/>
    <property type="match status" value="1"/>
</dbReference>
<dbReference type="Gene3D" id="6.10.340.10">
    <property type="match status" value="1"/>
</dbReference>
<evidence type="ECO:0000259" key="12">
    <source>
        <dbReference type="PROSITE" id="PS50885"/>
    </source>
</evidence>
<evidence type="ECO:0000256" key="9">
    <source>
        <dbReference type="ARBA" id="ARBA00023012"/>
    </source>
</evidence>
<feature type="domain" description="Histidine kinase" evidence="11">
    <location>
        <begin position="513"/>
        <end position="618"/>
    </location>
</feature>
<dbReference type="GO" id="GO:0000160">
    <property type="term" value="P:phosphorelay signal transduction system"/>
    <property type="evidence" value="ECO:0007669"/>
    <property type="project" value="UniProtKB-KW"/>
</dbReference>